<dbReference type="InterPro" id="IPR020422">
    <property type="entry name" value="TYR_PHOSPHATASE_DUAL_dom"/>
</dbReference>
<feature type="region of interest" description="Disordered" evidence="7">
    <location>
        <begin position="53"/>
        <end position="93"/>
    </location>
</feature>
<keyword evidence="5" id="KW-0904">Protein phosphatase</keyword>
<protein>
    <recommendedName>
        <fullName evidence="2">protein-tyrosine-phosphatase</fullName>
        <ecNumber evidence="2">3.1.3.48</ecNumber>
    </recommendedName>
</protein>
<dbReference type="FunFam" id="3.90.190.10:FF:000006">
    <property type="entry name" value="Dual specificity protein phosphatase CDC14B"/>
    <property type="match status" value="1"/>
</dbReference>
<dbReference type="PANTHER" id="PTHR23339">
    <property type="entry name" value="TYROSINE SPECIFIC PROTEIN PHOSPHATASE AND DUAL SPECIFICITY PROTEIN PHOSPHATASE"/>
    <property type="match status" value="1"/>
</dbReference>
<feature type="compositionally biased region" description="Low complexity" evidence="7">
    <location>
        <begin position="56"/>
        <end position="69"/>
    </location>
</feature>
<dbReference type="InterPro" id="IPR000387">
    <property type="entry name" value="Tyr_Pase_dom"/>
</dbReference>
<dbReference type="PROSITE" id="PS00383">
    <property type="entry name" value="TYR_PHOSPHATASE_1"/>
    <property type="match status" value="1"/>
</dbReference>
<dbReference type="Gene3D" id="3.90.190.10">
    <property type="entry name" value="Protein tyrosine phosphatase superfamily"/>
    <property type="match status" value="2"/>
</dbReference>
<evidence type="ECO:0000256" key="2">
    <source>
        <dbReference type="ARBA" id="ARBA00013064"/>
    </source>
</evidence>
<name>A0A6T8N459_HEMAN</name>
<evidence type="ECO:0000259" key="8">
    <source>
        <dbReference type="PROSITE" id="PS50054"/>
    </source>
</evidence>
<dbReference type="EC" id="3.1.3.48" evidence="2"/>
<evidence type="ECO:0000313" key="10">
    <source>
        <dbReference type="EMBL" id="CAD8750343.1"/>
    </source>
</evidence>
<dbReference type="InterPro" id="IPR044506">
    <property type="entry name" value="CDC14_C"/>
</dbReference>
<feature type="domain" description="Tyrosine-protein phosphatase" evidence="8">
    <location>
        <begin position="287"/>
        <end position="445"/>
    </location>
</feature>
<feature type="domain" description="Tyrosine specific protein phosphatases" evidence="9">
    <location>
        <begin position="370"/>
        <end position="432"/>
    </location>
</feature>
<dbReference type="InterPro" id="IPR016130">
    <property type="entry name" value="Tyr_Pase_AS"/>
</dbReference>
<dbReference type="Pfam" id="PF14671">
    <property type="entry name" value="DSPn"/>
    <property type="match status" value="1"/>
</dbReference>
<feature type="region of interest" description="Disordered" evidence="7">
    <location>
        <begin position="1"/>
        <end position="22"/>
    </location>
</feature>
<evidence type="ECO:0000256" key="1">
    <source>
        <dbReference type="ARBA" id="ARBA00007315"/>
    </source>
</evidence>
<dbReference type="InterPro" id="IPR050561">
    <property type="entry name" value="PTP"/>
</dbReference>
<dbReference type="InterPro" id="IPR000340">
    <property type="entry name" value="Dual-sp_phosphatase_cat-dom"/>
</dbReference>
<evidence type="ECO:0000256" key="3">
    <source>
        <dbReference type="ARBA" id="ARBA00022618"/>
    </source>
</evidence>
<dbReference type="InterPro" id="IPR003595">
    <property type="entry name" value="Tyr_Pase_cat"/>
</dbReference>
<gene>
    <name evidence="10" type="ORF">HAND1043_LOCUS16847</name>
</gene>
<reference evidence="10" key="1">
    <citation type="submission" date="2021-01" db="EMBL/GenBank/DDBJ databases">
        <authorList>
            <person name="Corre E."/>
            <person name="Pelletier E."/>
            <person name="Niang G."/>
            <person name="Scheremetjew M."/>
            <person name="Finn R."/>
            <person name="Kale V."/>
            <person name="Holt S."/>
            <person name="Cochrane G."/>
            <person name="Meng A."/>
            <person name="Brown T."/>
            <person name="Cohen L."/>
        </authorList>
    </citation>
    <scope>NUCLEOTIDE SEQUENCE</scope>
    <source>
        <strain evidence="10">CCMP441</strain>
    </source>
</reference>
<dbReference type="InterPro" id="IPR029260">
    <property type="entry name" value="DSPn"/>
</dbReference>
<evidence type="ECO:0000256" key="5">
    <source>
        <dbReference type="ARBA" id="ARBA00022912"/>
    </source>
</evidence>
<comment type="similarity">
    <text evidence="1">Belongs to the protein-tyrosine phosphatase family. Non-receptor class CDC14 subfamily.</text>
</comment>
<keyword evidence="4" id="KW-0378">Hydrolase</keyword>
<feature type="compositionally biased region" description="Basic and acidic residues" evidence="7">
    <location>
        <begin position="1"/>
        <end position="13"/>
    </location>
</feature>
<evidence type="ECO:0000259" key="9">
    <source>
        <dbReference type="PROSITE" id="PS50056"/>
    </source>
</evidence>
<evidence type="ECO:0000256" key="6">
    <source>
        <dbReference type="ARBA" id="ARBA00023306"/>
    </source>
</evidence>
<dbReference type="GO" id="GO:0004725">
    <property type="term" value="F:protein tyrosine phosphatase activity"/>
    <property type="evidence" value="ECO:0007669"/>
    <property type="project" value="UniProtKB-EC"/>
</dbReference>
<dbReference type="SMART" id="SM00404">
    <property type="entry name" value="PTPc_motif"/>
    <property type="match status" value="1"/>
</dbReference>
<dbReference type="GO" id="GO:0051301">
    <property type="term" value="P:cell division"/>
    <property type="evidence" value="ECO:0007669"/>
    <property type="project" value="UniProtKB-KW"/>
</dbReference>
<dbReference type="PROSITE" id="PS50054">
    <property type="entry name" value="TYR_PHOSPHATASE_DUAL"/>
    <property type="match status" value="1"/>
</dbReference>
<proteinExistence type="inferred from homology"/>
<accession>A0A6T8N459</accession>
<keyword evidence="6" id="KW-0131">Cell cycle</keyword>
<dbReference type="CDD" id="cd14499">
    <property type="entry name" value="CDC14_C"/>
    <property type="match status" value="1"/>
</dbReference>
<dbReference type="CDD" id="cd17657">
    <property type="entry name" value="CDC14_N"/>
    <property type="match status" value="1"/>
</dbReference>
<evidence type="ECO:0000256" key="4">
    <source>
        <dbReference type="ARBA" id="ARBA00022801"/>
    </source>
</evidence>
<dbReference type="SUPFAM" id="SSF52799">
    <property type="entry name" value="(Phosphotyrosine protein) phosphatases II"/>
    <property type="match status" value="2"/>
</dbReference>
<evidence type="ECO:0000256" key="7">
    <source>
        <dbReference type="SAM" id="MobiDB-lite"/>
    </source>
</evidence>
<dbReference type="EMBL" id="HBFK01027663">
    <property type="protein sequence ID" value="CAD8750343.1"/>
    <property type="molecule type" value="Transcribed_RNA"/>
</dbReference>
<dbReference type="AlphaFoldDB" id="A0A6T8N459"/>
<keyword evidence="3" id="KW-0132">Cell division</keyword>
<dbReference type="InterPro" id="IPR029021">
    <property type="entry name" value="Prot-tyrosine_phosphatase-like"/>
</dbReference>
<organism evidence="10">
    <name type="scientific">Hemiselmis andersenii</name>
    <name type="common">Cryptophyte alga</name>
    <dbReference type="NCBI Taxonomy" id="464988"/>
    <lineage>
        <taxon>Eukaryota</taxon>
        <taxon>Cryptophyceae</taxon>
        <taxon>Cryptomonadales</taxon>
        <taxon>Hemiselmidaceae</taxon>
        <taxon>Hemiselmis</taxon>
    </lineage>
</organism>
<sequence length="482" mass="53775">MAKVRAQESRACEGPDAMSPDQAYDRLDKMAMSLSIDGMKAGEAPMGLQEDAALRSGTPSSGSSLCSTGHNTPVEEHKPAHRGSSARDDGWPNVQPDLAWEEGAHYTVIPATADRGGLYYSPHCDDEYTLQAIKSNTKLFYFSNDLPERYLSFCADWGPVNIGLIIRFCKELRAKWEHPRLLRRPLVYYSSPEPQRFTNTAMMLASYLMFDHDRTPEEAIYPFARIGPTPFECYRDATWATSTFDLHALSCLKGLRRAADLGWLGQSPIDHFDVAEYETYDDPRAYNLHLITPKFIAFLGPQDRKPGLPWGVFQHEPSEYVQEFRSRGVKAVVRLNEPGTYDKGAFERHGIVVHDLEFQDCTTPSADIVKRFLDCVDTVDGPVAIHCLAGLGRTGTLIAVHMMKHSGFTAREAIGYLRIMRPGSVIGPQQQYLEMVQRATWDGNTVVMPEGSWGEVRADDCARMASEVAQAVRNGRAQVDGA</sequence>
<dbReference type="PROSITE" id="PS50056">
    <property type="entry name" value="TYR_PHOSPHATASE_2"/>
    <property type="match status" value="1"/>
</dbReference>
<dbReference type="SMART" id="SM00195">
    <property type="entry name" value="DSPc"/>
    <property type="match status" value="1"/>
</dbReference>
<dbReference type="Pfam" id="PF00782">
    <property type="entry name" value="DSPc"/>
    <property type="match status" value="1"/>
</dbReference>